<dbReference type="SMART" id="SM00355">
    <property type="entry name" value="ZnF_C2H2"/>
    <property type="match status" value="2"/>
</dbReference>
<keyword evidence="4" id="KW-1185">Reference proteome</keyword>
<feature type="region of interest" description="Disordered" evidence="1">
    <location>
        <begin position="1"/>
        <end position="43"/>
    </location>
</feature>
<protein>
    <recommendedName>
        <fullName evidence="2">C2H2-type domain-containing protein</fullName>
    </recommendedName>
</protein>
<evidence type="ECO:0000259" key="2">
    <source>
        <dbReference type="PROSITE" id="PS00028"/>
    </source>
</evidence>
<proteinExistence type="predicted"/>
<comment type="caution">
    <text evidence="3">The sequence shown here is derived from an EMBL/GenBank/DDBJ whole genome shotgun (WGS) entry which is preliminary data.</text>
</comment>
<evidence type="ECO:0000313" key="3">
    <source>
        <dbReference type="EMBL" id="KAF4631782.1"/>
    </source>
</evidence>
<dbReference type="PROSITE" id="PS00028">
    <property type="entry name" value="ZINC_FINGER_C2H2_1"/>
    <property type="match status" value="2"/>
</dbReference>
<reference evidence="3 4" key="1">
    <citation type="submission" date="2020-03" db="EMBL/GenBank/DDBJ databases">
        <title>Draft Genome Sequence of Cudoniella acicularis.</title>
        <authorList>
            <person name="Buettner E."/>
            <person name="Kellner H."/>
        </authorList>
    </citation>
    <scope>NUCLEOTIDE SEQUENCE [LARGE SCALE GENOMIC DNA]</scope>
    <source>
        <strain evidence="3 4">DSM 108380</strain>
    </source>
</reference>
<dbReference type="Proteomes" id="UP000566819">
    <property type="component" value="Unassembled WGS sequence"/>
</dbReference>
<dbReference type="InterPro" id="IPR013087">
    <property type="entry name" value="Znf_C2H2_type"/>
</dbReference>
<sequence>MTTTSTEKQGGVEELDEGASELQQNEDLQRGVEEGVGSQQDRSPREKYRCDVCGLMCWSERGKSLHHDTVHTIEGTNRCRFCPRVCENFTKVLEHMAADHPGEEPFRCCLSNDRFFTLAQAEMHLAWKHEDPSLFPANIATNASRLPGSTPTISESSTKWTRPTIFLALSADTVAARPKWWTFIFRNSAI</sequence>
<feature type="domain" description="C2H2-type" evidence="2">
    <location>
        <begin position="79"/>
        <end position="100"/>
    </location>
</feature>
<accession>A0A8H4W2Y5</accession>
<organism evidence="3 4">
    <name type="scientific">Cudoniella acicularis</name>
    <dbReference type="NCBI Taxonomy" id="354080"/>
    <lineage>
        <taxon>Eukaryota</taxon>
        <taxon>Fungi</taxon>
        <taxon>Dikarya</taxon>
        <taxon>Ascomycota</taxon>
        <taxon>Pezizomycotina</taxon>
        <taxon>Leotiomycetes</taxon>
        <taxon>Helotiales</taxon>
        <taxon>Tricladiaceae</taxon>
        <taxon>Cudoniella</taxon>
    </lineage>
</organism>
<gene>
    <name evidence="3" type="ORF">G7Y89_g6338</name>
</gene>
<feature type="domain" description="C2H2-type" evidence="2">
    <location>
        <begin position="50"/>
        <end position="71"/>
    </location>
</feature>
<name>A0A8H4W2Y5_9HELO</name>
<dbReference type="OrthoDB" id="8922241at2759"/>
<dbReference type="EMBL" id="JAAMPI010000410">
    <property type="protein sequence ID" value="KAF4631782.1"/>
    <property type="molecule type" value="Genomic_DNA"/>
</dbReference>
<evidence type="ECO:0000313" key="4">
    <source>
        <dbReference type="Proteomes" id="UP000566819"/>
    </source>
</evidence>
<evidence type="ECO:0000256" key="1">
    <source>
        <dbReference type="SAM" id="MobiDB-lite"/>
    </source>
</evidence>
<dbReference type="Gene3D" id="3.30.160.60">
    <property type="entry name" value="Classic Zinc Finger"/>
    <property type="match status" value="1"/>
</dbReference>
<dbReference type="AlphaFoldDB" id="A0A8H4W2Y5"/>